<evidence type="ECO:0000313" key="2">
    <source>
        <dbReference type="Proteomes" id="UP000192727"/>
    </source>
</evidence>
<geneLocation type="plasmid" evidence="2">
    <name>pplp3</name>
</geneLocation>
<accession>A0A1V0UZY1</accession>
<keyword evidence="1" id="KW-0614">Plasmid</keyword>
<dbReference type="EMBL" id="CP020558">
    <property type="protein sequence ID" value="ARF70709.1"/>
    <property type="molecule type" value="Genomic_DNA"/>
</dbReference>
<proteinExistence type="predicted"/>
<dbReference type="Proteomes" id="UP000192727">
    <property type="component" value="Plasmid pPLP3"/>
</dbReference>
<gene>
    <name evidence="1" type="ORF">B7C51_24865</name>
</gene>
<reference evidence="1 2" key="1">
    <citation type="submission" date="2017-03" db="EMBL/GenBank/DDBJ databases">
        <title>Paenibacillus larvae genome sequencing.</title>
        <authorList>
            <person name="Dingman D.W."/>
        </authorList>
    </citation>
    <scope>NUCLEOTIDE SEQUENCE [LARGE SCALE GENOMIC DNA]</scope>
    <source>
        <strain evidence="1 2">SAG 10367</strain>
        <plasmid evidence="2">pplp3</plasmid>
    </source>
</reference>
<sequence>MNVYKIDNLYIAAKNADDALGCYLEETDGMSDIFLGKMEEGDEHEVTISIKRLASQDISNKIAPCCLYGCDDCEGKDYYYYYSYQELIDRTKEFPRVLAWDEWNL</sequence>
<evidence type="ECO:0000313" key="1">
    <source>
        <dbReference type="EMBL" id="ARF70709.1"/>
    </source>
</evidence>
<dbReference type="AlphaFoldDB" id="A0A1V0UZY1"/>
<organism evidence="1 2">
    <name type="scientific">Paenibacillus larvae subsp. pulvifaciens</name>
    <dbReference type="NCBI Taxonomy" id="1477"/>
    <lineage>
        <taxon>Bacteria</taxon>
        <taxon>Bacillati</taxon>
        <taxon>Bacillota</taxon>
        <taxon>Bacilli</taxon>
        <taxon>Bacillales</taxon>
        <taxon>Paenibacillaceae</taxon>
        <taxon>Paenibacillus</taxon>
    </lineage>
</organism>
<dbReference type="RefSeq" id="WP_083041690.1">
    <property type="nucleotide sequence ID" value="NZ_CP020558.1"/>
</dbReference>
<name>A0A1V0UZY1_9BACL</name>
<protein>
    <submittedName>
        <fullName evidence="1">Uncharacterized protein</fullName>
    </submittedName>
</protein>